<accession>A0A2G8KA45</accession>
<evidence type="ECO:0000313" key="2">
    <source>
        <dbReference type="Proteomes" id="UP000230750"/>
    </source>
</evidence>
<evidence type="ECO:0000313" key="1">
    <source>
        <dbReference type="EMBL" id="PIK44843.1"/>
    </source>
</evidence>
<gene>
    <name evidence="1" type="ORF">BSL78_18291</name>
</gene>
<dbReference type="Proteomes" id="UP000230750">
    <property type="component" value="Unassembled WGS sequence"/>
</dbReference>
<dbReference type="AlphaFoldDB" id="A0A2G8KA45"/>
<keyword evidence="2" id="KW-1185">Reference proteome</keyword>
<comment type="caution">
    <text evidence="1">The sequence shown here is derived from an EMBL/GenBank/DDBJ whole genome shotgun (WGS) entry which is preliminary data.</text>
</comment>
<proteinExistence type="predicted"/>
<organism evidence="1 2">
    <name type="scientific">Stichopus japonicus</name>
    <name type="common">Sea cucumber</name>
    <dbReference type="NCBI Taxonomy" id="307972"/>
    <lineage>
        <taxon>Eukaryota</taxon>
        <taxon>Metazoa</taxon>
        <taxon>Echinodermata</taxon>
        <taxon>Eleutherozoa</taxon>
        <taxon>Echinozoa</taxon>
        <taxon>Holothuroidea</taxon>
        <taxon>Aspidochirotacea</taxon>
        <taxon>Aspidochirotida</taxon>
        <taxon>Stichopodidae</taxon>
        <taxon>Apostichopus</taxon>
    </lineage>
</organism>
<name>A0A2G8KA45_STIJA</name>
<dbReference type="EMBL" id="MRZV01000749">
    <property type="protein sequence ID" value="PIK44843.1"/>
    <property type="molecule type" value="Genomic_DNA"/>
</dbReference>
<sequence>MVTKIVERFCLKSVICLIILAVSLCVVEGTSGIRRSFTFTDYIGQFYPYYEVLEGDTIDLICQQPINNECQIWGSNIDYVRNGYLSPSLPDNIIFNRTFSACILTIINISRDNQDEFYCLDPELQYLIVKVIYSPPEEYPRCTSNYELPIVFSDQLQVPLEFNCTTEEGNTAVNISFYVETEGRQNKFIAQI</sequence>
<reference evidence="1 2" key="1">
    <citation type="journal article" date="2017" name="PLoS Biol.">
        <title>The sea cucumber genome provides insights into morphological evolution and visceral regeneration.</title>
        <authorList>
            <person name="Zhang X."/>
            <person name="Sun L."/>
            <person name="Yuan J."/>
            <person name="Sun Y."/>
            <person name="Gao Y."/>
            <person name="Zhang L."/>
            <person name="Li S."/>
            <person name="Dai H."/>
            <person name="Hamel J.F."/>
            <person name="Liu C."/>
            <person name="Yu Y."/>
            <person name="Liu S."/>
            <person name="Lin W."/>
            <person name="Guo K."/>
            <person name="Jin S."/>
            <person name="Xu P."/>
            <person name="Storey K.B."/>
            <person name="Huan P."/>
            <person name="Zhang T."/>
            <person name="Zhou Y."/>
            <person name="Zhang J."/>
            <person name="Lin C."/>
            <person name="Li X."/>
            <person name="Xing L."/>
            <person name="Huo D."/>
            <person name="Sun M."/>
            <person name="Wang L."/>
            <person name="Mercier A."/>
            <person name="Li F."/>
            <person name="Yang H."/>
            <person name="Xiang J."/>
        </authorList>
    </citation>
    <scope>NUCLEOTIDE SEQUENCE [LARGE SCALE GENOMIC DNA]</scope>
    <source>
        <strain evidence="1">Shaxun</strain>
        <tissue evidence="1">Muscle</tissue>
    </source>
</reference>
<protein>
    <submittedName>
        <fullName evidence="1">Uncharacterized protein</fullName>
    </submittedName>
</protein>